<organism evidence="2 3">
    <name type="scientific">Tribolium castaneum</name>
    <name type="common">Red flour beetle</name>
    <dbReference type="NCBI Taxonomy" id="7070"/>
    <lineage>
        <taxon>Eukaryota</taxon>
        <taxon>Metazoa</taxon>
        <taxon>Ecdysozoa</taxon>
        <taxon>Arthropoda</taxon>
        <taxon>Hexapoda</taxon>
        <taxon>Insecta</taxon>
        <taxon>Pterygota</taxon>
        <taxon>Neoptera</taxon>
        <taxon>Endopterygota</taxon>
        <taxon>Coleoptera</taxon>
        <taxon>Polyphaga</taxon>
        <taxon>Cucujiformia</taxon>
        <taxon>Tenebrionidae</taxon>
        <taxon>Tenebrionidae incertae sedis</taxon>
        <taxon>Tribolium</taxon>
    </lineage>
</organism>
<evidence type="ECO:0000313" key="3">
    <source>
        <dbReference type="Proteomes" id="UP000007266"/>
    </source>
</evidence>
<evidence type="ECO:0000313" key="2">
    <source>
        <dbReference type="EMBL" id="EFA10508.1"/>
    </source>
</evidence>
<accession>D6X015</accession>
<name>D6X015_TRICA</name>
<feature type="signal peptide" evidence="1">
    <location>
        <begin position="1"/>
        <end position="17"/>
    </location>
</feature>
<dbReference type="Proteomes" id="UP000007266">
    <property type="component" value="Linkage group 9"/>
</dbReference>
<sequence length="82" mass="9364">MFRVLSLVLLLVYVADSRSIDTKNYYQLSTTDEAKPEEYVFFTNDGLLQVELQQIDQEVPSATPKREKTRCIGPATLMALCF</sequence>
<evidence type="ECO:0000256" key="1">
    <source>
        <dbReference type="SAM" id="SignalP"/>
    </source>
</evidence>
<keyword evidence="1" id="KW-0732">Signal</keyword>
<gene>
    <name evidence="2" type="primary">AUGUSTUS-3.0.2_12759</name>
    <name evidence="2" type="ORF">TcasGA2_TC012759</name>
</gene>
<dbReference type="InParanoid" id="D6X015"/>
<reference evidence="2 3" key="2">
    <citation type="journal article" date="2010" name="Nucleic Acids Res.">
        <title>BeetleBase in 2010: revisions to provide comprehensive genomic information for Tribolium castaneum.</title>
        <authorList>
            <person name="Kim H.S."/>
            <person name="Murphy T."/>
            <person name="Xia J."/>
            <person name="Caragea D."/>
            <person name="Park Y."/>
            <person name="Beeman R.W."/>
            <person name="Lorenzen M.D."/>
            <person name="Butcher S."/>
            <person name="Manak J.R."/>
            <person name="Brown S.J."/>
        </authorList>
    </citation>
    <scope>GENOME REANNOTATION</scope>
    <source>
        <strain evidence="2 3">Georgia GA2</strain>
    </source>
</reference>
<protein>
    <submittedName>
        <fullName evidence="2">Uncharacterized protein</fullName>
    </submittedName>
</protein>
<dbReference type="HOGENOM" id="CLU_2561277_0_0_1"/>
<dbReference type="EMBL" id="KQ971372">
    <property type="protein sequence ID" value="EFA10508.1"/>
    <property type="molecule type" value="Genomic_DNA"/>
</dbReference>
<feature type="chain" id="PRO_5003090147" evidence="1">
    <location>
        <begin position="18"/>
        <end position="82"/>
    </location>
</feature>
<reference evidence="2 3" key="1">
    <citation type="journal article" date="2008" name="Nature">
        <title>The genome of the model beetle and pest Tribolium castaneum.</title>
        <authorList>
            <consortium name="Tribolium Genome Sequencing Consortium"/>
            <person name="Richards S."/>
            <person name="Gibbs R.A."/>
            <person name="Weinstock G.M."/>
            <person name="Brown S.J."/>
            <person name="Denell R."/>
            <person name="Beeman R.W."/>
            <person name="Gibbs R."/>
            <person name="Beeman R.W."/>
            <person name="Brown S.J."/>
            <person name="Bucher G."/>
            <person name="Friedrich M."/>
            <person name="Grimmelikhuijzen C.J."/>
            <person name="Klingler M."/>
            <person name="Lorenzen M."/>
            <person name="Richards S."/>
            <person name="Roth S."/>
            <person name="Schroder R."/>
            <person name="Tautz D."/>
            <person name="Zdobnov E.M."/>
            <person name="Muzny D."/>
            <person name="Gibbs R.A."/>
            <person name="Weinstock G.M."/>
            <person name="Attaway T."/>
            <person name="Bell S."/>
            <person name="Buhay C.J."/>
            <person name="Chandrabose M.N."/>
            <person name="Chavez D."/>
            <person name="Clerk-Blankenburg K.P."/>
            <person name="Cree A."/>
            <person name="Dao M."/>
            <person name="Davis C."/>
            <person name="Chacko J."/>
            <person name="Dinh H."/>
            <person name="Dugan-Rocha S."/>
            <person name="Fowler G."/>
            <person name="Garner T.T."/>
            <person name="Garnes J."/>
            <person name="Gnirke A."/>
            <person name="Hawes A."/>
            <person name="Hernandez J."/>
            <person name="Hines S."/>
            <person name="Holder M."/>
            <person name="Hume J."/>
            <person name="Jhangiani S.N."/>
            <person name="Joshi V."/>
            <person name="Khan Z.M."/>
            <person name="Jackson L."/>
            <person name="Kovar C."/>
            <person name="Kowis A."/>
            <person name="Lee S."/>
            <person name="Lewis L.R."/>
            <person name="Margolis J."/>
            <person name="Morgan M."/>
            <person name="Nazareth L.V."/>
            <person name="Nguyen N."/>
            <person name="Okwuonu G."/>
            <person name="Parker D."/>
            <person name="Richards S."/>
            <person name="Ruiz S.J."/>
            <person name="Santibanez J."/>
            <person name="Savard J."/>
            <person name="Scherer S.E."/>
            <person name="Schneider B."/>
            <person name="Sodergren E."/>
            <person name="Tautz D."/>
            <person name="Vattahil S."/>
            <person name="Villasana D."/>
            <person name="White C.S."/>
            <person name="Wright R."/>
            <person name="Park Y."/>
            <person name="Beeman R.W."/>
            <person name="Lord J."/>
            <person name="Oppert B."/>
            <person name="Lorenzen M."/>
            <person name="Brown S."/>
            <person name="Wang L."/>
            <person name="Savard J."/>
            <person name="Tautz D."/>
            <person name="Richards S."/>
            <person name="Weinstock G."/>
            <person name="Gibbs R.A."/>
            <person name="Liu Y."/>
            <person name="Worley K."/>
            <person name="Weinstock G."/>
            <person name="Elsik C.G."/>
            <person name="Reese J.T."/>
            <person name="Elhaik E."/>
            <person name="Landan G."/>
            <person name="Graur D."/>
            <person name="Arensburger P."/>
            <person name="Atkinson P."/>
            <person name="Beeman R.W."/>
            <person name="Beidler J."/>
            <person name="Brown S.J."/>
            <person name="Demuth J.P."/>
            <person name="Drury D.W."/>
            <person name="Du Y.Z."/>
            <person name="Fujiwara H."/>
            <person name="Lorenzen M."/>
            <person name="Maselli V."/>
            <person name="Osanai M."/>
            <person name="Park Y."/>
            <person name="Robertson H.M."/>
            <person name="Tu Z."/>
            <person name="Wang J.J."/>
            <person name="Wang S."/>
            <person name="Richards S."/>
            <person name="Song H."/>
            <person name="Zhang L."/>
            <person name="Sodergren E."/>
            <person name="Werner D."/>
            <person name="Stanke M."/>
            <person name="Morgenstern B."/>
            <person name="Solovyev V."/>
            <person name="Kosarev P."/>
            <person name="Brown G."/>
            <person name="Chen H.C."/>
            <person name="Ermolaeva O."/>
            <person name="Hlavina W."/>
            <person name="Kapustin Y."/>
            <person name="Kiryutin B."/>
            <person name="Kitts P."/>
            <person name="Maglott D."/>
            <person name="Pruitt K."/>
            <person name="Sapojnikov V."/>
            <person name="Souvorov A."/>
            <person name="Mackey A.J."/>
            <person name="Waterhouse R.M."/>
            <person name="Wyder S."/>
            <person name="Zdobnov E.M."/>
            <person name="Zdobnov E.M."/>
            <person name="Wyder S."/>
            <person name="Kriventseva E.V."/>
            <person name="Kadowaki T."/>
            <person name="Bork P."/>
            <person name="Aranda M."/>
            <person name="Bao R."/>
            <person name="Beermann A."/>
            <person name="Berns N."/>
            <person name="Bolognesi R."/>
            <person name="Bonneton F."/>
            <person name="Bopp D."/>
            <person name="Brown S.J."/>
            <person name="Bucher G."/>
            <person name="Butts T."/>
            <person name="Chaumot A."/>
            <person name="Denell R.E."/>
            <person name="Ferrier D.E."/>
            <person name="Friedrich M."/>
            <person name="Gordon C.M."/>
            <person name="Jindra M."/>
            <person name="Klingler M."/>
            <person name="Lan Q."/>
            <person name="Lattorff H.M."/>
            <person name="Laudet V."/>
            <person name="von Levetsow C."/>
            <person name="Liu Z."/>
            <person name="Lutz R."/>
            <person name="Lynch J.A."/>
            <person name="da Fonseca R.N."/>
            <person name="Posnien N."/>
            <person name="Reuter R."/>
            <person name="Roth S."/>
            <person name="Savard J."/>
            <person name="Schinko J.B."/>
            <person name="Schmitt C."/>
            <person name="Schoppmeier M."/>
            <person name="Schroder R."/>
            <person name="Shippy T.D."/>
            <person name="Simonnet F."/>
            <person name="Marques-Souza H."/>
            <person name="Tautz D."/>
            <person name="Tomoyasu Y."/>
            <person name="Trauner J."/>
            <person name="Van der Zee M."/>
            <person name="Vervoort M."/>
            <person name="Wittkopp N."/>
            <person name="Wimmer E.A."/>
            <person name="Yang X."/>
            <person name="Jones A.K."/>
            <person name="Sattelle D.B."/>
            <person name="Ebert P.R."/>
            <person name="Nelson D."/>
            <person name="Scott J.G."/>
            <person name="Beeman R.W."/>
            <person name="Muthukrishnan S."/>
            <person name="Kramer K.J."/>
            <person name="Arakane Y."/>
            <person name="Beeman R.W."/>
            <person name="Zhu Q."/>
            <person name="Hogenkamp D."/>
            <person name="Dixit R."/>
            <person name="Oppert B."/>
            <person name="Jiang H."/>
            <person name="Zou Z."/>
            <person name="Marshall J."/>
            <person name="Elpidina E."/>
            <person name="Vinokurov K."/>
            <person name="Oppert C."/>
            <person name="Zou Z."/>
            <person name="Evans J."/>
            <person name="Lu Z."/>
            <person name="Zhao P."/>
            <person name="Sumathipala N."/>
            <person name="Altincicek B."/>
            <person name="Vilcinskas A."/>
            <person name="Williams M."/>
            <person name="Hultmark D."/>
            <person name="Hetru C."/>
            <person name="Jiang H."/>
            <person name="Grimmelikhuijzen C.J."/>
            <person name="Hauser F."/>
            <person name="Cazzamali G."/>
            <person name="Williamson M."/>
            <person name="Park Y."/>
            <person name="Li B."/>
            <person name="Tanaka Y."/>
            <person name="Predel R."/>
            <person name="Neupert S."/>
            <person name="Schachtner J."/>
            <person name="Verleyen P."/>
            <person name="Raible F."/>
            <person name="Bork P."/>
            <person name="Friedrich M."/>
            <person name="Walden K.K."/>
            <person name="Robertson H.M."/>
            <person name="Angeli S."/>
            <person name="Foret S."/>
            <person name="Bucher G."/>
            <person name="Schuetz S."/>
            <person name="Maleszka R."/>
            <person name="Wimmer E.A."/>
            <person name="Beeman R.W."/>
            <person name="Lorenzen M."/>
            <person name="Tomoyasu Y."/>
            <person name="Miller S.C."/>
            <person name="Grossmann D."/>
            <person name="Bucher G."/>
        </authorList>
    </citation>
    <scope>NUCLEOTIDE SEQUENCE [LARGE SCALE GENOMIC DNA]</scope>
    <source>
        <strain evidence="2 3">Georgia GA2</strain>
    </source>
</reference>
<keyword evidence="3" id="KW-1185">Reference proteome</keyword>
<dbReference type="AlphaFoldDB" id="D6X015"/>
<proteinExistence type="predicted"/>